<evidence type="ECO:0000259" key="7">
    <source>
        <dbReference type="PROSITE" id="PS51456"/>
    </source>
</evidence>
<dbReference type="Proteomes" id="UP001408789">
    <property type="component" value="Unassembled WGS sequence"/>
</dbReference>
<comment type="caution">
    <text evidence="6">Lacks conserved residue(s) required for the propagation of feature annotation.</text>
</comment>
<dbReference type="GO" id="GO:0016020">
    <property type="term" value="C:membrane"/>
    <property type="evidence" value="ECO:0007669"/>
    <property type="project" value="TreeGrafter"/>
</dbReference>
<evidence type="ECO:0000256" key="4">
    <source>
        <dbReference type="ARBA" id="ARBA00023175"/>
    </source>
</evidence>
<feature type="domain" description="Myosin motor" evidence="7">
    <location>
        <begin position="1"/>
        <end position="270"/>
    </location>
</feature>
<name>A0AAP0D0W6_9ASTR</name>
<gene>
    <name evidence="8" type="ORF">SSX86_017914</name>
</gene>
<dbReference type="FunFam" id="1.10.10.820:FF:000001">
    <property type="entry name" value="Myosin heavy chain"/>
    <property type="match status" value="1"/>
</dbReference>
<keyword evidence="3 6" id="KW-0518">Myosin</keyword>
<evidence type="ECO:0000256" key="2">
    <source>
        <dbReference type="ARBA" id="ARBA00022840"/>
    </source>
</evidence>
<evidence type="ECO:0000313" key="9">
    <source>
        <dbReference type="Proteomes" id="UP001408789"/>
    </source>
</evidence>
<keyword evidence="9" id="KW-1185">Reference proteome</keyword>
<dbReference type="Pfam" id="PF00063">
    <property type="entry name" value="Myosin_head"/>
    <property type="match status" value="1"/>
</dbReference>
<dbReference type="GO" id="GO:0000146">
    <property type="term" value="F:microfilament motor activity"/>
    <property type="evidence" value="ECO:0007669"/>
    <property type="project" value="TreeGrafter"/>
</dbReference>
<dbReference type="SMART" id="SM00242">
    <property type="entry name" value="MYSc"/>
    <property type="match status" value="1"/>
</dbReference>
<dbReference type="InterPro" id="IPR027417">
    <property type="entry name" value="P-loop_NTPase"/>
</dbReference>
<dbReference type="GO" id="GO:0016746">
    <property type="term" value="F:acyltransferase activity"/>
    <property type="evidence" value="ECO:0007669"/>
    <property type="project" value="InterPro"/>
</dbReference>
<dbReference type="SUPFAM" id="SSF52540">
    <property type="entry name" value="P-loop containing nucleoside triphosphate hydrolases"/>
    <property type="match status" value="1"/>
</dbReference>
<dbReference type="PROSITE" id="PS51456">
    <property type="entry name" value="MYOSIN_MOTOR"/>
    <property type="match status" value="1"/>
</dbReference>
<keyword evidence="5 6" id="KW-0009">Actin-binding</keyword>
<proteinExistence type="inferred from homology"/>
<dbReference type="GO" id="GO:0016459">
    <property type="term" value="C:myosin complex"/>
    <property type="evidence" value="ECO:0007669"/>
    <property type="project" value="UniProtKB-KW"/>
</dbReference>
<dbReference type="GO" id="GO:0030048">
    <property type="term" value="P:actin filament-based movement"/>
    <property type="evidence" value="ECO:0007669"/>
    <property type="project" value="UniProtKB-ARBA"/>
</dbReference>
<comment type="caution">
    <text evidence="8">The sequence shown here is derived from an EMBL/GenBank/DDBJ whole genome shotgun (WGS) entry which is preliminary data.</text>
</comment>
<dbReference type="GO" id="GO:0005524">
    <property type="term" value="F:ATP binding"/>
    <property type="evidence" value="ECO:0007669"/>
    <property type="project" value="UniProtKB-KW"/>
</dbReference>
<protein>
    <recommendedName>
        <fullName evidence="7">Myosin motor domain-containing protein</fullName>
    </recommendedName>
</protein>
<accession>A0AAP0D0W6</accession>
<dbReference type="PANTHER" id="PTHR13140:SF844">
    <property type="entry name" value="MYOSIN ATPASE"/>
    <property type="match status" value="1"/>
</dbReference>
<dbReference type="PANTHER" id="PTHR13140">
    <property type="entry name" value="MYOSIN"/>
    <property type="match status" value="1"/>
</dbReference>
<keyword evidence="1" id="KW-0547">Nucleotide-binding</keyword>
<dbReference type="EMBL" id="JBCNJP010000018">
    <property type="protein sequence ID" value="KAK9064042.1"/>
    <property type="molecule type" value="Genomic_DNA"/>
</dbReference>
<dbReference type="InterPro" id="IPR016039">
    <property type="entry name" value="Thiolase-like"/>
</dbReference>
<dbReference type="InterPro" id="IPR001609">
    <property type="entry name" value="Myosin_head_motor_dom-like"/>
</dbReference>
<dbReference type="Gene3D" id="3.40.47.10">
    <property type="match status" value="1"/>
</dbReference>
<keyword evidence="2" id="KW-0067">ATP-binding</keyword>
<dbReference type="GO" id="GO:0051015">
    <property type="term" value="F:actin filament binding"/>
    <property type="evidence" value="ECO:0007669"/>
    <property type="project" value="TreeGrafter"/>
</dbReference>
<evidence type="ECO:0000256" key="5">
    <source>
        <dbReference type="ARBA" id="ARBA00023203"/>
    </source>
</evidence>
<dbReference type="GO" id="GO:0007015">
    <property type="term" value="P:actin filament organization"/>
    <property type="evidence" value="ECO:0007669"/>
    <property type="project" value="TreeGrafter"/>
</dbReference>
<dbReference type="AlphaFoldDB" id="A0AAP0D0W6"/>
<comment type="similarity">
    <text evidence="6">Belongs to the TRAFAC class myosin-kinesin ATPase superfamily. Myosin family.</text>
</comment>
<sequence>MPLFSLVPFAAATTTTADRSRYGSSASDEENSADQVSTASSEVFWYKSIIRRCCRAPLFERGDSSKVLHFDSSKIPETENIDKSTHGFTGDGIPGVENVTRIDVVGGVALQKSRVSQICRGERSYHVFYQIIAGAPPVLKDMLSLKMASEYKYLNQSGCLKINGVDDAHNFIMLVDAFDSLGIPHEVQENVFEWLAAILWLGNITFAALIEKTNLNPAEVGDIVVGSVLGAGSQRASECRMAAFYAGFPERCQLGLSIDSVPQDFRQLLM</sequence>
<organism evidence="8 9">
    <name type="scientific">Deinandra increscens subsp. villosa</name>
    <dbReference type="NCBI Taxonomy" id="3103831"/>
    <lineage>
        <taxon>Eukaryota</taxon>
        <taxon>Viridiplantae</taxon>
        <taxon>Streptophyta</taxon>
        <taxon>Embryophyta</taxon>
        <taxon>Tracheophyta</taxon>
        <taxon>Spermatophyta</taxon>
        <taxon>Magnoliopsida</taxon>
        <taxon>eudicotyledons</taxon>
        <taxon>Gunneridae</taxon>
        <taxon>Pentapetalae</taxon>
        <taxon>asterids</taxon>
        <taxon>campanulids</taxon>
        <taxon>Asterales</taxon>
        <taxon>Asteraceae</taxon>
        <taxon>Asteroideae</taxon>
        <taxon>Heliantheae alliance</taxon>
        <taxon>Madieae</taxon>
        <taxon>Madiinae</taxon>
        <taxon>Deinandra</taxon>
    </lineage>
</organism>
<evidence type="ECO:0000313" key="8">
    <source>
        <dbReference type="EMBL" id="KAK9064042.1"/>
    </source>
</evidence>
<evidence type="ECO:0000256" key="1">
    <source>
        <dbReference type="ARBA" id="ARBA00022741"/>
    </source>
</evidence>
<reference evidence="8 9" key="1">
    <citation type="submission" date="2024-04" db="EMBL/GenBank/DDBJ databases">
        <title>The reference genome of an endangered Asteraceae, Deinandra increscens subsp. villosa, native to the Central Coast of California.</title>
        <authorList>
            <person name="Guilliams M."/>
            <person name="Hasenstab-Lehman K."/>
            <person name="Meyer R."/>
            <person name="Mcevoy S."/>
        </authorList>
    </citation>
    <scope>NUCLEOTIDE SEQUENCE [LARGE SCALE GENOMIC DNA]</scope>
    <source>
        <tissue evidence="8">Leaf</tissue>
    </source>
</reference>
<evidence type="ECO:0000256" key="6">
    <source>
        <dbReference type="PROSITE-ProRule" id="PRU00782"/>
    </source>
</evidence>
<keyword evidence="4" id="KW-0505">Motor protein</keyword>
<dbReference type="Gene3D" id="1.10.10.820">
    <property type="match status" value="1"/>
</dbReference>
<evidence type="ECO:0000256" key="3">
    <source>
        <dbReference type="ARBA" id="ARBA00023123"/>
    </source>
</evidence>
<dbReference type="GO" id="GO:0005737">
    <property type="term" value="C:cytoplasm"/>
    <property type="evidence" value="ECO:0007669"/>
    <property type="project" value="TreeGrafter"/>
</dbReference>